<sequence>MRFLRLSDLRSHIRFHTGEKLFVCAVFSFKRHIQIHTKEKPCKCSKCENGFTRSGSLKRPIYDTHDRMKFKLYVMCGKGFSQLQNLKRRMLTHTKKSCIVASYAAKSFQYHLLLKSVRKITVSGCSISTARYAVKISDYMKRLDAKNN</sequence>
<evidence type="ECO:0000256" key="3">
    <source>
        <dbReference type="ARBA" id="ARBA00022771"/>
    </source>
</evidence>
<keyword evidence="1" id="KW-0479">Metal-binding</keyword>
<dbReference type="InterPro" id="IPR036236">
    <property type="entry name" value="Znf_C2H2_sf"/>
</dbReference>
<evidence type="ECO:0000256" key="2">
    <source>
        <dbReference type="ARBA" id="ARBA00022737"/>
    </source>
</evidence>
<organism evidence="5 6">
    <name type="scientific">Onchocerca volvulus</name>
    <dbReference type="NCBI Taxonomy" id="6282"/>
    <lineage>
        <taxon>Eukaryota</taxon>
        <taxon>Metazoa</taxon>
        <taxon>Ecdysozoa</taxon>
        <taxon>Nematoda</taxon>
        <taxon>Chromadorea</taxon>
        <taxon>Rhabditida</taxon>
        <taxon>Spirurina</taxon>
        <taxon>Spiruromorpha</taxon>
        <taxon>Filarioidea</taxon>
        <taxon>Onchocercidae</taxon>
        <taxon>Onchocerca</taxon>
    </lineage>
</organism>
<dbReference type="AlphaFoldDB" id="A0A8R1XRM4"/>
<dbReference type="Gene3D" id="3.30.160.60">
    <property type="entry name" value="Classic Zinc Finger"/>
    <property type="match status" value="2"/>
</dbReference>
<evidence type="ECO:0000256" key="4">
    <source>
        <dbReference type="ARBA" id="ARBA00022833"/>
    </source>
</evidence>
<dbReference type="GO" id="GO:0008270">
    <property type="term" value="F:zinc ion binding"/>
    <property type="evidence" value="ECO:0007669"/>
    <property type="project" value="UniProtKB-KW"/>
</dbReference>
<dbReference type="GO" id="GO:0010604">
    <property type="term" value="P:positive regulation of macromolecule metabolic process"/>
    <property type="evidence" value="ECO:0007669"/>
    <property type="project" value="UniProtKB-ARBA"/>
</dbReference>
<keyword evidence="3" id="KW-0863">Zinc-finger</keyword>
<evidence type="ECO:0000256" key="1">
    <source>
        <dbReference type="ARBA" id="ARBA00022723"/>
    </source>
</evidence>
<dbReference type="Proteomes" id="UP000024404">
    <property type="component" value="Unassembled WGS sequence"/>
</dbReference>
<protein>
    <recommendedName>
        <fullName evidence="7">C2H2-type domain-containing protein</fullName>
    </recommendedName>
</protein>
<dbReference type="GO" id="GO:0000981">
    <property type="term" value="F:DNA-binding transcription factor activity, RNA polymerase II-specific"/>
    <property type="evidence" value="ECO:0007669"/>
    <property type="project" value="TreeGrafter"/>
</dbReference>
<accession>A0A8R1XRM4</accession>
<dbReference type="PANTHER" id="PTHR19818">
    <property type="entry name" value="ZINC FINGER PROTEIN ZIC AND GLI"/>
    <property type="match status" value="1"/>
</dbReference>
<proteinExistence type="predicted"/>
<evidence type="ECO:0000313" key="5">
    <source>
        <dbReference type="EnsemblMetazoa" id="OVOC12875.1"/>
    </source>
</evidence>
<keyword evidence="2" id="KW-0677">Repeat</keyword>
<dbReference type="InterPro" id="IPR050329">
    <property type="entry name" value="GLI_C2H2-zinc-finger"/>
</dbReference>
<name>A0A8R1XRM4_ONCVO</name>
<reference evidence="6" key="1">
    <citation type="submission" date="2013-10" db="EMBL/GenBank/DDBJ databases">
        <title>Genome sequencing of Onchocerca volvulus.</title>
        <authorList>
            <person name="Cotton J."/>
            <person name="Tsai J."/>
            <person name="Stanley E."/>
            <person name="Tracey A."/>
            <person name="Holroyd N."/>
            <person name="Lustigman S."/>
            <person name="Berriman M."/>
        </authorList>
    </citation>
    <scope>NUCLEOTIDE SEQUENCE</scope>
</reference>
<keyword evidence="6" id="KW-1185">Reference proteome</keyword>
<evidence type="ECO:0008006" key="7">
    <source>
        <dbReference type="Google" id="ProtNLM"/>
    </source>
</evidence>
<dbReference type="EnsemblMetazoa" id="OVOC12875.1">
    <property type="protein sequence ID" value="OVOC12875.1"/>
    <property type="gene ID" value="WBGene00249684"/>
</dbReference>
<dbReference type="EMBL" id="CMVM020000851">
    <property type="status" value="NOT_ANNOTATED_CDS"/>
    <property type="molecule type" value="Genomic_DNA"/>
</dbReference>
<keyword evidence="4" id="KW-0862">Zinc</keyword>
<reference evidence="5" key="2">
    <citation type="submission" date="2022-06" db="UniProtKB">
        <authorList>
            <consortium name="EnsemblMetazoa"/>
        </authorList>
    </citation>
    <scope>IDENTIFICATION</scope>
</reference>
<dbReference type="PANTHER" id="PTHR19818:SF158">
    <property type="entry name" value="C2H2-TYPE DOMAIN-CONTAINING PROTEIN-RELATED"/>
    <property type="match status" value="1"/>
</dbReference>
<dbReference type="SUPFAM" id="SSF57667">
    <property type="entry name" value="beta-beta-alpha zinc fingers"/>
    <property type="match status" value="2"/>
</dbReference>
<evidence type="ECO:0000313" key="6">
    <source>
        <dbReference type="Proteomes" id="UP000024404"/>
    </source>
</evidence>
<dbReference type="GO" id="GO:0000978">
    <property type="term" value="F:RNA polymerase II cis-regulatory region sequence-specific DNA binding"/>
    <property type="evidence" value="ECO:0007669"/>
    <property type="project" value="TreeGrafter"/>
</dbReference>
<dbReference type="GO" id="GO:0005634">
    <property type="term" value="C:nucleus"/>
    <property type="evidence" value="ECO:0007669"/>
    <property type="project" value="UniProtKB-ARBA"/>
</dbReference>